<dbReference type="Gene3D" id="2.60.40.1470">
    <property type="entry name" value="ApaG domain"/>
    <property type="match status" value="1"/>
</dbReference>
<dbReference type="InterPro" id="IPR007474">
    <property type="entry name" value="ApaG_domain"/>
</dbReference>
<evidence type="ECO:0000259" key="3">
    <source>
        <dbReference type="PROSITE" id="PS51087"/>
    </source>
</evidence>
<dbReference type="EMBL" id="BMGG01000014">
    <property type="protein sequence ID" value="GGC93467.1"/>
    <property type="molecule type" value="Genomic_DNA"/>
</dbReference>
<dbReference type="AlphaFoldDB" id="A0A916UY13"/>
<dbReference type="NCBIfam" id="NF003967">
    <property type="entry name" value="PRK05461.1"/>
    <property type="match status" value="1"/>
</dbReference>
<name>A0A916UY13_9HYPH</name>
<keyword evidence="5" id="KW-1185">Reference proteome</keyword>
<accession>A0A916UY13</accession>
<dbReference type="PANTHER" id="PTHR14289">
    <property type="entry name" value="F-BOX ONLY PROTEIN 3"/>
    <property type="match status" value="1"/>
</dbReference>
<gene>
    <name evidence="2 4" type="primary">apaG</name>
    <name evidence="4" type="ORF">GCM10010994_59070</name>
</gene>
<evidence type="ECO:0000256" key="2">
    <source>
        <dbReference type="HAMAP-Rule" id="MF_00791"/>
    </source>
</evidence>
<evidence type="ECO:0000256" key="1">
    <source>
        <dbReference type="ARBA" id="ARBA00017693"/>
    </source>
</evidence>
<proteinExistence type="inferred from homology"/>
<comment type="caution">
    <text evidence="4">The sequence shown here is derived from an EMBL/GenBank/DDBJ whole genome shotgun (WGS) entry which is preliminary data.</text>
</comment>
<evidence type="ECO:0000313" key="5">
    <source>
        <dbReference type="Proteomes" id="UP000637002"/>
    </source>
</evidence>
<feature type="domain" description="ApaG" evidence="3">
    <location>
        <begin position="3"/>
        <end position="127"/>
    </location>
</feature>
<evidence type="ECO:0000313" key="4">
    <source>
        <dbReference type="EMBL" id="GGC93467.1"/>
    </source>
</evidence>
<organism evidence="4 5">
    <name type="scientific">Chelatococcus reniformis</name>
    <dbReference type="NCBI Taxonomy" id="1494448"/>
    <lineage>
        <taxon>Bacteria</taxon>
        <taxon>Pseudomonadati</taxon>
        <taxon>Pseudomonadota</taxon>
        <taxon>Alphaproteobacteria</taxon>
        <taxon>Hyphomicrobiales</taxon>
        <taxon>Chelatococcaceae</taxon>
        <taxon>Chelatococcus</taxon>
    </lineage>
</organism>
<dbReference type="SUPFAM" id="SSF110069">
    <property type="entry name" value="ApaG-like"/>
    <property type="match status" value="1"/>
</dbReference>
<dbReference type="RefSeq" id="WP_188612781.1">
    <property type="nucleotide sequence ID" value="NZ_BMGG01000014.1"/>
</dbReference>
<dbReference type="HAMAP" id="MF_00791">
    <property type="entry name" value="ApaG"/>
    <property type="match status" value="1"/>
</dbReference>
<reference evidence="4" key="1">
    <citation type="journal article" date="2014" name="Int. J. Syst. Evol. Microbiol.">
        <title>Complete genome sequence of Corynebacterium casei LMG S-19264T (=DSM 44701T), isolated from a smear-ripened cheese.</title>
        <authorList>
            <consortium name="US DOE Joint Genome Institute (JGI-PGF)"/>
            <person name="Walter F."/>
            <person name="Albersmeier A."/>
            <person name="Kalinowski J."/>
            <person name="Ruckert C."/>
        </authorList>
    </citation>
    <scope>NUCLEOTIDE SEQUENCE</scope>
    <source>
        <strain evidence="4">CGMCC 1.12919</strain>
    </source>
</reference>
<dbReference type="Proteomes" id="UP000637002">
    <property type="component" value="Unassembled WGS sequence"/>
</dbReference>
<protein>
    <recommendedName>
        <fullName evidence="1 2">Protein ApaG</fullName>
    </recommendedName>
</protein>
<reference evidence="4" key="2">
    <citation type="submission" date="2020-09" db="EMBL/GenBank/DDBJ databases">
        <authorList>
            <person name="Sun Q."/>
            <person name="Zhou Y."/>
        </authorList>
    </citation>
    <scope>NUCLEOTIDE SEQUENCE</scope>
    <source>
        <strain evidence="4">CGMCC 1.12919</strain>
    </source>
</reference>
<dbReference type="GO" id="GO:0070987">
    <property type="term" value="P:error-free translesion synthesis"/>
    <property type="evidence" value="ECO:0007669"/>
    <property type="project" value="TreeGrafter"/>
</dbReference>
<sequence>MYRAVTRGIQVTVTPQFVEEQSSPDQARFFWAYTVEIANLGIEVVHLRTRQWQIIDGHGSMQEVKGPGVVGEEPLILPGHSFTYTSGCPLSTPDGTMSGHYFMENREGETFPVDIPLFPLDSPYVTRVVH</sequence>
<dbReference type="PANTHER" id="PTHR14289:SF16">
    <property type="entry name" value="POLYMERASE DELTA-INTERACTING PROTEIN 2"/>
    <property type="match status" value="1"/>
</dbReference>
<dbReference type="Pfam" id="PF04379">
    <property type="entry name" value="DUF525"/>
    <property type="match status" value="1"/>
</dbReference>
<dbReference type="InterPro" id="IPR036767">
    <property type="entry name" value="ApaG_sf"/>
</dbReference>
<dbReference type="InterPro" id="IPR023065">
    <property type="entry name" value="Uncharacterised_ApaG"/>
</dbReference>
<dbReference type="PROSITE" id="PS51087">
    <property type="entry name" value="APAG"/>
    <property type="match status" value="1"/>
</dbReference>